<dbReference type="EMBL" id="WUUT01000004">
    <property type="protein sequence ID" value="MXR52144.1"/>
    <property type="molecule type" value="Genomic_DNA"/>
</dbReference>
<dbReference type="OrthoDB" id="8015at2157"/>
<comment type="caution">
    <text evidence="3">The sequence shown here is derived from an EMBL/GenBank/DDBJ whole genome shotgun (WGS) entry which is preliminary data.</text>
</comment>
<dbReference type="PANTHER" id="PTHR23419:SF8">
    <property type="entry name" value="FI09726P"/>
    <property type="match status" value="1"/>
</dbReference>
<evidence type="ECO:0000256" key="1">
    <source>
        <dbReference type="ARBA" id="ARBA00010169"/>
    </source>
</evidence>
<reference evidence="3 4" key="1">
    <citation type="submission" date="2019-12" db="EMBL/GenBank/DDBJ databases">
        <title>Isolation and characterization of three novel carbon monoxide-oxidizing members of Halobacteria from salione crusts and soils.</title>
        <authorList>
            <person name="Myers M.R."/>
            <person name="King G.M."/>
        </authorList>
    </citation>
    <scope>NUCLEOTIDE SEQUENCE [LARGE SCALE GENOMIC DNA]</scope>
    <source>
        <strain evidence="3 4">WSH3</strain>
    </source>
</reference>
<dbReference type="InterPro" id="IPR015867">
    <property type="entry name" value="N-reg_PII/ATP_PRibTrfase_C"/>
</dbReference>
<dbReference type="InterPro" id="IPR004323">
    <property type="entry name" value="Ion_tolerance_CutA"/>
</dbReference>
<organism evidence="3 4">
    <name type="scientific">Halovenus carboxidivorans</name>
    <dbReference type="NCBI Taxonomy" id="2692199"/>
    <lineage>
        <taxon>Archaea</taxon>
        <taxon>Methanobacteriati</taxon>
        <taxon>Methanobacteriota</taxon>
        <taxon>Stenosarchaea group</taxon>
        <taxon>Halobacteria</taxon>
        <taxon>Halobacteriales</taxon>
        <taxon>Haloarculaceae</taxon>
        <taxon>Halovenus</taxon>
    </lineage>
</organism>
<dbReference type="Pfam" id="PF03091">
    <property type="entry name" value="CutA1"/>
    <property type="match status" value="1"/>
</dbReference>
<dbReference type="AlphaFoldDB" id="A0A6B0T252"/>
<dbReference type="RefSeq" id="WP_159764278.1">
    <property type="nucleotide sequence ID" value="NZ_WUUT01000004.1"/>
</dbReference>
<dbReference type="SUPFAM" id="SSF54913">
    <property type="entry name" value="GlnB-like"/>
    <property type="match status" value="1"/>
</dbReference>
<evidence type="ECO:0000313" key="3">
    <source>
        <dbReference type="EMBL" id="MXR52144.1"/>
    </source>
</evidence>
<sequence length="99" mass="11140">MPTVYVTAPPGAGAEIARTVVEEELAACVNTVECSSVYRWEGDVHEDDELILLVKTTDDRYPALKARLRELHPYDVPCIERFEESDVLGAFAEWRAENT</sequence>
<dbReference type="InterPro" id="IPR011322">
    <property type="entry name" value="N-reg_PII-like_a/b"/>
</dbReference>
<evidence type="ECO:0000313" key="4">
    <source>
        <dbReference type="Proteomes" id="UP000466535"/>
    </source>
</evidence>
<protein>
    <submittedName>
        <fullName evidence="3">Divalent cation tolerance protein CutA</fullName>
    </submittedName>
</protein>
<keyword evidence="2" id="KW-0963">Cytoplasm</keyword>
<dbReference type="GO" id="GO:0010038">
    <property type="term" value="P:response to metal ion"/>
    <property type="evidence" value="ECO:0007669"/>
    <property type="project" value="InterPro"/>
</dbReference>
<dbReference type="GO" id="GO:0005507">
    <property type="term" value="F:copper ion binding"/>
    <property type="evidence" value="ECO:0007669"/>
    <property type="project" value="TreeGrafter"/>
</dbReference>
<proteinExistence type="inferred from homology"/>
<dbReference type="Gene3D" id="3.30.70.120">
    <property type="match status" value="1"/>
</dbReference>
<comment type="similarity">
    <text evidence="1">Belongs to the CutA family.</text>
</comment>
<name>A0A6B0T252_9EURY</name>
<keyword evidence="4" id="KW-1185">Reference proteome</keyword>
<gene>
    <name evidence="3" type="ORF">GRX03_11100</name>
</gene>
<dbReference type="Proteomes" id="UP000466535">
    <property type="component" value="Unassembled WGS sequence"/>
</dbReference>
<evidence type="ECO:0000256" key="2">
    <source>
        <dbReference type="ARBA" id="ARBA00022490"/>
    </source>
</evidence>
<dbReference type="PANTHER" id="PTHR23419">
    <property type="entry name" value="DIVALENT CATION TOLERANCE CUTA-RELATED"/>
    <property type="match status" value="1"/>
</dbReference>
<accession>A0A6B0T252</accession>